<keyword evidence="8" id="KW-0727">SH2 domain</keyword>
<gene>
    <name evidence="16" type="ORF">SPHA_11594</name>
</gene>
<dbReference type="FunFam" id="3.30.200.20:FF:000053">
    <property type="entry name" value="Tyrosine-protein kinase"/>
    <property type="match status" value="1"/>
</dbReference>
<keyword evidence="2" id="KW-0728">SH3 domain</keyword>
<evidence type="ECO:0000256" key="13">
    <source>
        <dbReference type="PIRSR" id="PIRSR000615-3"/>
    </source>
</evidence>
<dbReference type="InterPro" id="IPR001245">
    <property type="entry name" value="Ser-Thr/Tyr_kinase_cat_dom"/>
</dbReference>
<dbReference type="PIRSF" id="PIRSF000615">
    <property type="entry name" value="TyrPK_CSF1-R"/>
    <property type="match status" value="1"/>
</dbReference>
<accession>A0A812B6X4</accession>
<feature type="binding site" evidence="12">
    <location>
        <position position="136"/>
    </location>
    <ligand>
        <name>ATP</name>
        <dbReference type="ChEBI" id="CHEBI:30616"/>
    </ligand>
</feature>
<dbReference type="Gene3D" id="1.10.510.10">
    <property type="entry name" value="Transferase(Phosphotransferase) domain 1"/>
    <property type="match status" value="1"/>
</dbReference>
<evidence type="ECO:0000256" key="4">
    <source>
        <dbReference type="ARBA" id="ARBA00022679"/>
    </source>
</evidence>
<dbReference type="GO" id="GO:0005524">
    <property type="term" value="F:ATP binding"/>
    <property type="evidence" value="ECO:0007669"/>
    <property type="project" value="UniProtKB-UniRule"/>
</dbReference>
<evidence type="ECO:0000256" key="1">
    <source>
        <dbReference type="ARBA" id="ARBA00011903"/>
    </source>
</evidence>
<dbReference type="InterPro" id="IPR011009">
    <property type="entry name" value="Kinase-like_dom_sf"/>
</dbReference>
<feature type="binding site" evidence="13">
    <location>
        <position position="149"/>
    </location>
    <ligand>
        <name>Mg(2+)</name>
        <dbReference type="ChEBI" id="CHEBI:18420"/>
    </ligand>
</feature>
<evidence type="ECO:0000256" key="3">
    <source>
        <dbReference type="ARBA" id="ARBA00022553"/>
    </source>
</evidence>
<dbReference type="InterPro" id="IPR020635">
    <property type="entry name" value="Tyr_kinase_cat_dom"/>
</dbReference>
<sequence>MRDAWEIERSSVELIERIGSGQFGEVWRGLWNSKIDVAVKMLKPGSMSKESFLEESQIMKRCKHKNLVRLYAVCSIDEPILIVTELMCNGSLLEFLRADKNASLPFSNLVDMAAQIANGMSYLEANKFIHRDLAARNILVGEAEVKVADFGLARIIEDEEYNPRAGAKFPIKWTAPEAILKSKFSIKSDVWSFGILLIEIFTYGEIPYPGMTNRDVISFLERGDRLTAPKNCPQQINDILKYCWKSNPSERPTFAYLYDFFENFEASIECSYD</sequence>
<dbReference type="Gene3D" id="3.30.200.20">
    <property type="entry name" value="Phosphorylase Kinase, domain 1"/>
    <property type="match status" value="1"/>
</dbReference>
<dbReference type="Proteomes" id="UP000597762">
    <property type="component" value="Unassembled WGS sequence"/>
</dbReference>
<dbReference type="PRINTS" id="PR00109">
    <property type="entry name" value="TYRKINASE"/>
</dbReference>
<keyword evidence="9" id="KW-0829">Tyrosine-protein kinase</keyword>
<evidence type="ECO:0000256" key="12">
    <source>
        <dbReference type="PIRSR" id="PIRSR000615-2"/>
    </source>
</evidence>
<keyword evidence="7 12" id="KW-0067">ATP-binding</keyword>
<comment type="caution">
    <text evidence="16">The sequence shown here is derived from an EMBL/GenBank/DDBJ whole genome shotgun (WGS) entry which is preliminary data.</text>
</comment>
<keyword evidence="17" id="KW-1185">Reference proteome</keyword>
<evidence type="ECO:0000256" key="7">
    <source>
        <dbReference type="ARBA" id="ARBA00022840"/>
    </source>
</evidence>
<dbReference type="InterPro" id="IPR008266">
    <property type="entry name" value="Tyr_kinase_AS"/>
</dbReference>
<feature type="domain" description="Protein kinase" evidence="15">
    <location>
        <begin position="12"/>
        <end position="261"/>
    </location>
</feature>
<evidence type="ECO:0000256" key="2">
    <source>
        <dbReference type="ARBA" id="ARBA00022443"/>
    </source>
</evidence>
<feature type="binding site" evidence="13">
    <location>
        <position position="137"/>
    </location>
    <ligand>
        <name>Mg(2+)</name>
        <dbReference type="ChEBI" id="CHEBI:18420"/>
    </ligand>
</feature>
<dbReference type="Pfam" id="PF07714">
    <property type="entry name" value="PK_Tyr_Ser-Thr"/>
    <property type="match status" value="1"/>
</dbReference>
<dbReference type="PROSITE" id="PS00107">
    <property type="entry name" value="PROTEIN_KINASE_ATP"/>
    <property type="match status" value="1"/>
</dbReference>
<dbReference type="SMART" id="SM00219">
    <property type="entry name" value="TyrKc"/>
    <property type="match status" value="1"/>
</dbReference>
<keyword evidence="3" id="KW-0597">Phosphoprotein</keyword>
<keyword evidence="13" id="KW-0460">Magnesium</keyword>
<keyword evidence="13" id="KW-0479">Metal-binding</keyword>
<evidence type="ECO:0000256" key="8">
    <source>
        <dbReference type="ARBA" id="ARBA00022999"/>
    </source>
</evidence>
<evidence type="ECO:0000256" key="5">
    <source>
        <dbReference type="ARBA" id="ARBA00022741"/>
    </source>
</evidence>
<dbReference type="FunFam" id="1.10.510.10:FF:000399">
    <property type="entry name" value="Tyrosine-protein kinase"/>
    <property type="match status" value="1"/>
</dbReference>
<dbReference type="InterPro" id="IPR017441">
    <property type="entry name" value="Protein_kinase_ATP_BS"/>
</dbReference>
<organism evidence="16 17">
    <name type="scientific">Acanthosepion pharaonis</name>
    <name type="common">Pharaoh cuttlefish</name>
    <name type="synonym">Sepia pharaonis</name>
    <dbReference type="NCBI Taxonomy" id="158019"/>
    <lineage>
        <taxon>Eukaryota</taxon>
        <taxon>Metazoa</taxon>
        <taxon>Spiralia</taxon>
        <taxon>Lophotrochozoa</taxon>
        <taxon>Mollusca</taxon>
        <taxon>Cephalopoda</taxon>
        <taxon>Coleoidea</taxon>
        <taxon>Decapodiformes</taxon>
        <taxon>Sepiida</taxon>
        <taxon>Sepiina</taxon>
        <taxon>Sepiidae</taxon>
        <taxon>Acanthosepion</taxon>
    </lineage>
</organism>
<dbReference type="InterPro" id="IPR050198">
    <property type="entry name" value="Non-receptor_tyrosine_kinases"/>
</dbReference>
<evidence type="ECO:0000256" key="11">
    <source>
        <dbReference type="PIRSR" id="PIRSR000615-1"/>
    </source>
</evidence>
<dbReference type="GO" id="GO:0004715">
    <property type="term" value="F:non-membrane spanning protein tyrosine kinase activity"/>
    <property type="evidence" value="ECO:0007669"/>
    <property type="project" value="UniProtKB-EC"/>
</dbReference>
<evidence type="ECO:0000256" key="6">
    <source>
        <dbReference type="ARBA" id="ARBA00022777"/>
    </source>
</evidence>
<dbReference type="SUPFAM" id="SSF56112">
    <property type="entry name" value="Protein kinase-like (PK-like)"/>
    <property type="match status" value="1"/>
</dbReference>
<evidence type="ECO:0000256" key="10">
    <source>
        <dbReference type="ARBA" id="ARBA00051245"/>
    </source>
</evidence>
<keyword evidence="6" id="KW-0418">Kinase</keyword>
<protein>
    <recommendedName>
        <fullName evidence="1">non-specific protein-tyrosine kinase</fullName>
        <ecNumber evidence="1">2.7.10.2</ecNumber>
    </recommendedName>
</protein>
<evidence type="ECO:0000256" key="9">
    <source>
        <dbReference type="ARBA" id="ARBA00023137"/>
    </source>
</evidence>
<proteinExistence type="predicted"/>
<keyword evidence="4 16" id="KW-0808">Transferase</keyword>
<reference evidence="16" key="1">
    <citation type="submission" date="2021-01" db="EMBL/GenBank/DDBJ databases">
        <authorList>
            <person name="Li R."/>
            <person name="Bekaert M."/>
        </authorList>
    </citation>
    <scope>NUCLEOTIDE SEQUENCE</scope>
    <source>
        <strain evidence="16">Farmed</strain>
    </source>
</reference>
<dbReference type="PROSITE" id="PS50011">
    <property type="entry name" value="PROTEIN_KINASE_DOM"/>
    <property type="match status" value="1"/>
</dbReference>
<dbReference type="AlphaFoldDB" id="A0A812B6X4"/>
<keyword evidence="5 12" id="KW-0547">Nucleotide-binding</keyword>
<feature type="binding site" evidence="14">
    <location>
        <position position="40"/>
    </location>
    <ligand>
        <name>ATP</name>
        <dbReference type="ChEBI" id="CHEBI:30616"/>
    </ligand>
</feature>
<dbReference type="OrthoDB" id="28230at2759"/>
<feature type="active site" description="Proton acceptor" evidence="11">
    <location>
        <position position="132"/>
    </location>
</feature>
<name>A0A812B6X4_ACAPH</name>
<comment type="catalytic activity">
    <reaction evidence="10">
        <text>L-tyrosyl-[protein] + ATP = O-phospho-L-tyrosyl-[protein] + ADP + H(+)</text>
        <dbReference type="Rhea" id="RHEA:10596"/>
        <dbReference type="Rhea" id="RHEA-COMP:10136"/>
        <dbReference type="Rhea" id="RHEA-COMP:20101"/>
        <dbReference type="ChEBI" id="CHEBI:15378"/>
        <dbReference type="ChEBI" id="CHEBI:30616"/>
        <dbReference type="ChEBI" id="CHEBI:46858"/>
        <dbReference type="ChEBI" id="CHEBI:61978"/>
        <dbReference type="ChEBI" id="CHEBI:456216"/>
        <dbReference type="EC" id="2.7.10.2"/>
    </reaction>
</comment>
<evidence type="ECO:0000256" key="14">
    <source>
        <dbReference type="PROSITE-ProRule" id="PRU10141"/>
    </source>
</evidence>
<dbReference type="PROSITE" id="PS00109">
    <property type="entry name" value="PROTEIN_KINASE_TYR"/>
    <property type="match status" value="1"/>
</dbReference>
<evidence type="ECO:0000313" key="17">
    <source>
        <dbReference type="Proteomes" id="UP000597762"/>
    </source>
</evidence>
<dbReference type="EC" id="2.7.10.2" evidence="1"/>
<dbReference type="EMBL" id="CAHIKZ030000382">
    <property type="protein sequence ID" value="CAE1171413.1"/>
    <property type="molecule type" value="Genomic_DNA"/>
</dbReference>
<evidence type="ECO:0000313" key="16">
    <source>
        <dbReference type="EMBL" id="CAE1171413.1"/>
    </source>
</evidence>
<dbReference type="PANTHER" id="PTHR24418">
    <property type="entry name" value="TYROSINE-PROTEIN KINASE"/>
    <property type="match status" value="1"/>
</dbReference>
<dbReference type="InterPro" id="IPR000719">
    <property type="entry name" value="Prot_kinase_dom"/>
</dbReference>
<dbReference type="GO" id="GO:0046872">
    <property type="term" value="F:metal ion binding"/>
    <property type="evidence" value="ECO:0007669"/>
    <property type="project" value="UniProtKB-KW"/>
</dbReference>
<evidence type="ECO:0000259" key="15">
    <source>
        <dbReference type="PROSITE" id="PS50011"/>
    </source>
</evidence>